<dbReference type="EMBL" id="CH477974">
    <property type="protein sequence ID" value="EAT34687.1"/>
    <property type="molecule type" value="Genomic_DNA"/>
</dbReference>
<dbReference type="InterPro" id="IPR036236">
    <property type="entry name" value="Znf_C2H2_sf"/>
</dbReference>
<feature type="domain" description="C2H2-type" evidence="12">
    <location>
        <begin position="223"/>
        <end position="250"/>
    </location>
</feature>
<dbReference type="FunFam" id="3.30.160.60:FF:001249">
    <property type="entry name" value="CTCF"/>
    <property type="match status" value="1"/>
</dbReference>
<dbReference type="SMART" id="SM00355">
    <property type="entry name" value="ZnF_C2H2"/>
    <property type="match status" value="8"/>
</dbReference>
<dbReference type="SMART" id="SM00868">
    <property type="entry name" value="zf-AD"/>
    <property type="match status" value="1"/>
</dbReference>
<name>A0A1S4FSK0_AEDAE</name>
<dbReference type="GO" id="GO:0000978">
    <property type="term" value="F:RNA polymerase II cis-regulatory region sequence-specific DNA binding"/>
    <property type="evidence" value="ECO:0007669"/>
    <property type="project" value="TreeGrafter"/>
</dbReference>
<keyword evidence="2 11" id="KW-0479">Metal-binding</keyword>
<keyword evidence="5 11" id="KW-0862">Zinc</keyword>
<dbReference type="GO" id="GO:0003700">
    <property type="term" value="F:DNA-binding transcription factor activity"/>
    <property type="evidence" value="ECO:0007669"/>
    <property type="project" value="TreeGrafter"/>
</dbReference>
<keyword evidence="3" id="KW-0677">Repeat</keyword>
<feature type="domain" description="C2H2-type" evidence="12">
    <location>
        <begin position="168"/>
        <end position="191"/>
    </location>
</feature>
<dbReference type="HOGENOM" id="CLU_002678_94_2_1"/>
<comment type="subcellular location">
    <subcellularLocation>
        <location evidence="1">Nucleus</location>
    </subcellularLocation>
</comment>
<keyword evidence="9" id="KW-0539">Nucleus</keyword>
<feature type="domain" description="C2H2-type" evidence="12">
    <location>
        <begin position="251"/>
        <end position="278"/>
    </location>
</feature>
<dbReference type="GO" id="GO:0006357">
    <property type="term" value="P:regulation of transcription by RNA polymerase II"/>
    <property type="evidence" value="ECO:0007669"/>
    <property type="project" value="TreeGrafter"/>
</dbReference>
<keyword evidence="4 10" id="KW-0863">Zinc-finger</keyword>
<evidence type="ECO:0000256" key="2">
    <source>
        <dbReference type="ARBA" id="ARBA00022723"/>
    </source>
</evidence>
<proteinExistence type="predicted"/>
<dbReference type="PROSITE" id="PS00028">
    <property type="entry name" value="ZINC_FINGER_C2H2_1"/>
    <property type="match status" value="7"/>
</dbReference>
<dbReference type="Gene3D" id="3.40.1800.20">
    <property type="match status" value="1"/>
</dbReference>
<feature type="domain" description="C2H2-type" evidence="12">
    <location>
        <begin position="336"/>
        <end position="360"/>
    </location>
</feature>
<feature type="binding site" evidence="11">
    <location>
        <position position="67"/>
    </location>
    <ligand>
        <name>Zn(2+)</name>
        <dbReference type="ChEBI" id="CHEBI:29105"/>
    </ligand>
</feature>
<dbReference type="Pfam" id="PF07776">
    <property type="entry name" value="zf-AD"/>
    <property type="match status" value="1"/>
</dbReference>
<dbReference type="GO" id="GO:0005634">
    <property type="term" value="C:nucleus"/>
    <property type="evidence" value="ECO:0007669"/>
    <property type="project" value="UniProtKB-SubCell"/>
</dbReference>
<reference evidence="14" key="3">
    <citation type="submission" date="2012-09" db="EMBL/GenBank/DDBJ databases">
        <authorList>
            <consortium name="VectorBase"/>
        </authorList>
    </citation>
    <scope>NUCLEOTIDE SEQUENCE</scope>
    <source>
        <strain evidence="14">Liverpool</strain>
    </source>
</reference>
<evidence type="ECO:0000259" key="12">
    <source>
        <dbReference type="PROSITE" id="PS50157"/>
    </source>
</evidence>
<dbReference type="PROSITE" id="PS51915">
    <property type="entry name" value="ZAD"/>
    <property type="match status" value="1"/>
</dbReference>
<keyword evidence="6" id="KW-0805">Transcription regulation</keyword>
<accession>A0A1S4FSK0</accession>
<evidence type="ECO:0000313" key="14">
    <source>
        <dbReference type="EMBL" id="EAT34687.1"/>
    </source>
</evidence>
<evidence type="ECO:0000256" key="4">
    <source>
        <dbReference type="ARBA" id="ARBA00022771"/>
    </source>
</evidence>
<dbReference type="Gene3D" id="3.30.160.60">
    <property type="entry name" value="Classic Zinc Finger"/>
    <property type="match status" value="7"/>
</dbReference>
<organism evidence="14 15">
    <name type="scientific">Aedes aegypti</name>
    <name type="common">Yellowfever mosquito</name>
    <name type="synonym">Culex aegypti</name>
    <dbReference type="NCBI Taxonomy" id="7159"/>
    <lineage>
        <taxon>Eukaryota</taxon>
        <taxon>Metazoa</taxon>
        <taxon>Ecdysozoa</taxon>
        <taxon>Arthropoda</taxon>
        <taxon>Hexapoda</taxon>
        <taxon>Insecta</taxon>
        <taxon>Pterygota</taxon>
        <taxon>Neoptera</taxon>
        <taxon>Endopterygota</taxon>
        <taxon>Diptera</taxon>
        <taxon>Nematocera</taxon>
        <taxon>Culicoidea</taxon>
        <taxon>Culicidae</taxon>
        <taxon>Culicinae</taxon>
        <taxon>Aedini</taxon>
        <taxon>Aedes</taxon>
        <taxon>Stegomyia</taxon>
    </lineage>
</organism>
<feature type="domain" description="C2H2-type" evidence="12">
    <location>
        <begin position="365"/>
        <end position="391"/>
    </location>
</feature>
<reference evidence="14" key="1">
    <citation type="submission" date="2005-10" db="EMBL/GenBank/DDBJ databases">
        <authorList>
            <person name="Loftus B.J."/>
            <person name="Nene V.M."/>
            <person name="Hannick L.I."/>
            <person name="Bidwell S."/>
            <person name="Haas B."/>
            <person name="Amedeo P."/>
            <person name="Orvis J."/>
            <person name="Wortman J.R."/>
            <person name="White O.R."/>
            <person name="Salzberg S."/>
            <person name="Shumway M."/>
            <person name="Koo H."/>
            <person name="Zhao Y."/>
            <person name="Holmes M."/>
            <person name="Miller J."/>
            <person name="Schatz M."/>
            <person name="Pop M."/>
            <person name="Pai G."/>
            <person name="Utterback T."/>
            <person name="Rogers Y.-H."/>
            <person name="Kravitz S."/>
            <person name="Fraser C.M."/>
        </authorList>
    </citation>
    <scope>NUCLEOTIDE SEQUENCE</scope>
    <source>
        <strain evidence="14">Liverpool</strain>
    </source>
</reference>
<evidence type="ECO:0000256" key="3">
    <source>
        <dbReference type="ARBA" id="ARBA00022737"/>
    </source>
</evidence>
<evidence type="ECO:0000256" key="5">
    <source>
        <dbReference type="ARBA" id="ARBA00022833"/>
    </source>
</evidence>
<evidence type="ECO:0000313" key="15">
    <source>
        <dbReference type="Proteomes" id="UP000682892"/>
    </source>
</evidence>
<evidence type="ECO:0000259" key="13">
    <source>
        <dbReference type="PROSITE" id="PS51915"/>
    </source>
</evidence>
<dbReference type="GO" id="GO:0008270">
    <property type="term" value="F:zinc ion binding"/>
    <property type="evidence" value="ECO:0007669"/>
    <property type="project" value="UniProtKB-UniRule"/>
</dbReference>
<dbReference type="PROSITE" id="PS50157">
    <property type="entry name" value="ZINC_FINGER_C2H2_2"/>
    <property type="match status" value="8"/>
</dbReference>
<keyword evidence="8" id="KW-0804">Transcription</keyword>
<evidence type="ECO:0000256" key="11">
    <source>
        <dbReference type="PROSITE-ProRule" id="PRU01263"/>
    </source>
</evidence>
<evidence type="ECO:0000256" key="6">
    <source>
        <dbReference type="ARBA" id="ARBA00023015"/>
    </source>
</evidence>
<dbReference type="OrthoDB" id="6077919at2759"/>
<feature type="binding site" evidence="11">
    <location>
        <position position="14"/>
    </location>
    <ligand>
        <name>Zn(2+)</name>
        <dbReference type="ChEBI" id="CHEBI:29105"/>
    </ligand>
</feature>
<feature type="domain" description="C2H2-type" evidence="12">
    <location>
        <begin position="308"/>
        <end position="335"/>
    </location>
</feature>
<protein>
    <submittedName>
        <fullName evidence="14">AAEL013091-PA</fullName>
    </submittedName>
</protein>
<dbReference type="AlphaFoldDB" id="A0A1S4FSK0"/>
<dbReference type="Pfam" id="PF00096">
    <property type="entry name" value="zf-C2H2"/>
    <property type="match status" value="4"/>
</dbReference>
<dbReference type="SUPFAM" id="SSF57667">
    <property type="entry name" value="beta-beta-alpha zinc fingers"/>
    <property type="match status" value="4"/>
</dbReference>
<dbReference type="InterPro" id="IPR013087">
    <property type="entry name" value="Znf_C2H2_type"/>
</dbReference>
<dbReference type="PANTHER" id="PTHR24390">
    <property type="entry name" value="ZINC FINGER PROTEIN"/>
    <property type="match status" value="1"/>
</dbReference>
<feature type="domain" description="C2H2-type" evidence="12">
    <location>
        <begin position="196"/>
        <end position="223"/>
    </location>
</feature>
<feature type="domain" description="C2H2-type" evidence="12">
    <location>
        <begin position="279"/>
        <end position="307"/>
    </location>
</feature>
<evidence type="ECO:0000256" key="10">
    <source>
        <dbReference type="PROSITE-ProRule" id="PRU00042"/>
    </source>
</evidence>
<dbReference type="SUPFAM" id="SSF57716">
    <property type="entry name" value="Glucocorticoid receptor-like (DNA-binding domain)"/>
    <property type="match status" value="1"/>
</dbReference>
<gene>
    <name evidence="14" type="ORF">AaeL_AAEL013091</name>
</gene>
<evidence type="ECO:0000256" key="9">
    <source>
        <dbReference type="ARBA" id="ARBA00023242"/>
    </source>
</evidence>
<feature type="binding site" evidence="11">
    <location>
        <position position="11"/>
    </location>
    <ligand>
        <name>Zn(2+)</name>
        <dbReference type="ChEBI" id="CHEBI:29105"/>
    </ligand>
</feature>
<dbReference type="PANTHER" id="PTHR24390:SF159">
    <property type="entry name" value="GROWTH FACTOR INDEPENDENT 1 TRANSCRIPTIONAL REPRESSOR"/>
    <property type="match status" value="1"/>
</dbReference>
<dbReference type="FunFam" id="3.30.160.60:FF:000286">
    <property type="entry name" value="Zinc finger protein 770"/>
    <property type="match status" value="1"/>
</dbReference>
<dbReference type="Proteomes" id="UP000682892">
    <property type="component" value="Chromosome 2"/>
</dbReference>
<dbReference type="OMA" id="MEFRTHF"/>
<evidence type="ECO:0000256" key="1">
    <source>
        <dbReference type="ARBA" id="ARBA00004123"/>
    </source>
</evidence>
<feature type="domain" description="ZAD" evidence="13">
    <location>
        <begin position="9"/>
        <end position="91"/>
    </location>
</feature>
<keyword evidence="7" id="KW-0238">DNA-binding</keyword>
<evidence type="ECO:0000256" key="7">
    <source>
        <dbReference type="ARBA" id="ARBA00023125"/>
    </source>
</evidence>
<dbReference type="Pfam" id="PF13912">
    <property type="entry name" value="zf-C2H2_6"/>
    <property type="match status" value="1"/>
</dbReference>
<sequence length="391" mass="45125">MEPASEFPGICRVCLSRSANNDKYRALFKVSLICGQKRRFMDLLLEFLPVLEISQDDKLPKYICTKCSLSLKHFVSFRNRCLKADKELREHPERYISIELEKPTIRADFSEESDSGEVNESHNLATVEVQEPSPKIRDNLIEVVDNPTEIFEIRSVDPPEGNDKSGLFECDQCHKVLGTSRSFKCHMQLHSELANFLCQSCGENFKTKMAYIGHMASHDPERFKCDVCGKSYRQAASLRNHKLNHSQEKPFACTICGHSTTQKSGLKKHMLTHSESKAFVCDLCGDHFRFSSNLQMHKRRKHTMVKDHVCSHCSKAFVSRDELLNHQMCHTDERPFECELCRKTFNRKSSLQFHRRRKHSMLPMHACNVCGRGFSQKVSLQMHLKTHVLTD</sequence>
<dbReference type="FunFam" id="3.30.160.60:FF:000870">
    <property type="entry name" value="zinc finger protein 197 isoform X1"/>
    <property type="match status" value="1"/>
</dbReference>
<dbReference type="FunFam" id="3.30.160.60:FF:000446">
    <property type="entry name" value="Zinc finger protein"/>
    <property type="match status" value="1"/>
</dbReference>
<evidence type="ECO:0000256" key="8">
    <source>
        <dbReference type="ARBA" id="ARBA00023163"/>
    </source>
</evidence>
<dbReference type="InterPro" id="IPR012934">
    <property type="entry name" value="Znf_AD"/>
</dbReference>
<reference evidence="14" key="2">
    <citation type="journal article" date="2007" name="Science">
        <title>Genome sequence of Aedes aegypti, a major arbovirus vector.</title>
        <authorList>
            <person name="Nene V."/>
            <person name="Wortman J.R."/>
            <person name="Lawson D."/>
            <person name="Haas B."/>
            <person name="Kodira C."/>
            <person name="Tu Z.J."/>
            <person name="Loftus B."/>
            <person name="Xi Z."/>
            <person name="Megy K."/>
            <person name="Grabherr M."/>
            <person name="Ren Q."/>
            <person name="Zdobnov E.M."/>
            <person name="Lobo N.F."/>
            <person name="Campbell K.S."/>
            <person name="Brown S.E."/>
            <person name="Bonaldo M.F."/>
            <person name="Zhu J."/>
            <person name="Sinkins S.P."/>
            <person name="Hogenkamp D.G."/>
            <person name="Amedeo P."/>
            <person name="Arensburger P."/>
            <person name="Atkinson P.W."/>
            <person name="Bidwell S."/>
            <person name="Biedler J."/>
            <person name="Birney E."/>
            <person name="Bruggner R.V."/>
            <person name="Costas J."/>
            <person name="Coy M.R."/>
            <person name="Crabtree J."/>
            <person name="Crawford M."/>
            <person name="Debruyn B."/>
            <person name="Decaprio D."/>
            <person name="Eiglmeier K."/>
            <person name="Eisenstadt E."/>
            <person name="El-Dorry H."/>
            <person name="Gelbart W.M."/>
            <person name="Gomes S.L."/>
            <person name="Hammond M."/>
            <person name="Hannick L.I."/>
            <person name="Hogan J.R."/>
            <person name="Holmes M.H."/>
            <person name="Jaffe D."/>
            <person name="Johnston J.S."/>
            <person name="Kennedy R.C."/>
            <person name="Koo H."/>
            <person name="Kravitz S."/>
            <person name="Kriventseva E.V."/>
            <person name="Kulp D."/>
            <person name="Labutti K."/>
            <person name="Lee E."/>
            <person name="Li S."/>
            <person name="Lovin D.D."/>
            <person name="Mao C."/>
            <person name="Mauceli E."/>
            <person name="Menck C.F."/>
            <person name="Miller J.R."/>
            <person name="Montgomery P."/>
            <person name="Mori A."/>
            <person name="Nascimento A.L."/>
            <person name="Naveira H.F."/>
            <person name="Nusbaum C."/>
            <person name="O'leary S."/>
            <person name="Orvis J."/>
            <person name="Pertea M."/>
            <person name="Quesneville H."/>
            <person name="Reidenbach K.R."/>
            <person name="Rogers Y.H."/>
            <person name="Roth C.W."/>
            <person name="Schneider J.R."/>
            <person name="Schatz M."/>
            <person name="Shumway M."/>
            <person name="Stanke M."/>
            <person name="Stinson E.O."/>
            <person name="Tubio J.M."/>
            <person name="Vanzee J.P."/>
            <person name="Verjovski-Almeida S."/>
            <person name="Werner D."/>
            <person name="White O."/>
            <person name="Wyder S."/>
            <person name="Zeng Q."/>
            <person name="Zhao Q."/>
            <person name="Zhao Y."/>
            <person name="Hill C.A."/>
            <person name="Raikhel A.S."/>
            <person name="Soares M.B."/>
            <person name="Knudson D.L."/>
            <person name="Lee N.H."/>
            <person name="Galagan J."/>
            <person name="Salzberg S.L."/>
            <person name="Paulsen I.T."/>
            <person name="Dimopoulos G."/>
            <person name="Collins F.H."/>
            <person name="Birren B."/>
            <person name="Fraser-Liggett C.M."/>
            <person name="Severson D.W."/>
        </authorList>
    </citation>
    <scope>NUCLEOTIDE SEQUENCE [LARGE SCALE GENOMIC DNA]</scope>
    <source>
        <strain evidence="14">Liverpool</strain>
    </source>
</reference>
<feature type="binding site" evidence="11">
    <location>
        <position position="64"/>
    </location>
    <ligand>
        <name>Zn(2+)</name>
        <dbReference type="ChEBI" id="CHEBI:29105"/>
    </ligand>
</feature>